<evidence type="ECO:0000256" key="3">
    <source>
        <dbReference type="ARBA" id="ARBA00023027"/>
    </source>
</evidence>
<dbReference type="Pfam" id="PF00056">
    <property type="entry name" value="Ldh_1_N"/>
    <property type="match status" value="1"/>
</dbReference>
<accession>A0ABY3W7C2</accession>
<keyword evidence="3" id="KW-0520">NAD</keyword>
<evidence type="ECO:0000259" key="7">
    <source>
        <dbReference type="Pfam" id="PF02866"/>
    </source>
</evidence>
<evidence type="ECO:0000256" key="1">
    <source>
        <dbReference type="ARBA" id="ARBA00006054"/>
    </source>
</evidence>
<keyword evidence="2 4" id="KW-0560">Oxidoreductase</keyword>
<evidence type="ECO:0000313" key="9">
    <source>
        <dbReference type="Proteomes" id="UP000829069"/>
    </source>
</evidence>
<dbReference type="InterPro" id="IPR001236">
    <property type="entry name" value="Lactate/malate_DH_N"/>
</dbReference>
<feature type="domain" description="Lactate/malate dehydrogenase C-terminal" evidence="7">
    <location>
        <begin position="172"/>
        <end position="229"/>
    </location>
</feature>
<dbReference type="InterPro" id="IPR022383">
    <property type="entry name" value="Lactate/malate_DH_C"/>
</dbReference>
<organism evidence="8 9">
    <name type="scientific">Arthrobacter sulfonylureivorans</name>
    <dbReference type="NCBI Taxonomy" id="2486855"/>
    <lineage>
        <taxon>Bacteria</taxon>
        <taxon>Bacillati</taxon>
        <taxon>Actinomycetota</taxon>
        <taxon>Actinomycetes</taxon>
        <taxon>Micrococcales</taxon>
        <taxon>Micrococcaceae</taxon>
        <taxon>Arthrobacter</taxon>
    </lineage>
</organism>
<proteinExistence type="inferred from homology"/>
<gene>
    <name evidence="8" type="ORF">MNQ99_02270</name>
</gene>
<protein>
    <recommendedName>
        <fullName evidence="10">Lactate dehydrogenase</fullName>
    </recommendedName>
</protein>
<dbReference type="PRINTS" id="PR00086">
    <property type="entry name" value="LLDHDRGNASE"/>
</dbReference>
<name>A0ABY3W7C2_9MICC</name>
<evidence type="ECO:0000256" key="2">
    <source>
        <dbReference type="ARBA" id="ARBA00023002"/>
    </source>
</evidence>
<evidence type="ECO:0008006" key="10">
    <source>
        <dbReference type="Google" id="ProtNLM"/>
    </source>
</evidence>
<dbReference type="PANTHER" id="PTHR43128:SF16">
    <property type="entry name" value="L-LACTATE DEHYDROGENASE"/>
    <property type="match status" value="1"/>
</dbReference>
<dbReference type="PIRSF" id="PIRSF000102">
    <property type="entry name" value="Lac_mal_DH"/>
    <property type="match status" value="1"/>
</dbReference>
<evidence type="ECO:0000256" key="5">
    <source>
        <dbReference type="SAM" id="MobiDB-lite"/>
    </source>
</evidence>
<dbReference type="EMBL" id="CP093326">
    <property type="protein sequence ID" value="UNK46215.1"/>
    <property type="molecule type" value="Genomic_DNA"/>
</dbReference>
<keyword evidence="9" id="KW-1185">Reference proteome</keyword>
<comment type="similarity">
    <text evidence="1">Belongs to the LDH/MDH superfamily. LDH family.</text>
</comment>
<reference evidence="8 9" key="1">
    <citation type="submission" date="2022-03" db="EMBL/GenBank/DDBJ databases">
        <title>Isotopic signatures of nitrous oxide derived from detoxification processes.</title>
        <authorList>
            <person name="Behrendt U."/>
            <person name="Buchen C."/>
            <person name="Well R."/>
            <person name="Ulrich A."/>
            <person name="Rohe L."/>
            <person name="Kolb S."/>
            <person name="Schloter M."/>
            <person name="Horn M.A."/>
            <person name="Augustin J."/>
        </authorList>
    </citation>
    <scope>NUCLEOTIDE SEQUENCE [LARGE SCALE GENOMIC DNA]</scope>
    <source>
        <strain evidence="8 9">S4-C24</strain>
    </source>
</reference>
<dbReference type="SUPFAM" id="SSF51735">
    <property type="entry name" value="NAD(P)-binding Rossmann-fold domains"/>
    <property type="match status" value="1"/>
</dbReference>
<feature type="region of interest" description="Disordered" evidence="5">
    <location>
        <begin position="325"/>
        <end position="358"/>
    </location>
</feature>
<dbReference type="Gene3D" id="3.40.50.720">
    <property type="entry name" value="NAD(P)-binding Rossmann-like Domain"/>
    <property type="match status" value="1"/>
</dbReference>
<dbReference type="Pfam" id="PF02866">
    <property type="entry name" value="Ldh_1_C"/>
    <property type="match status" value="1"/>
</dbReference>
<feature type="domain" description="Lactate/malate dehydrogenase N-terminal" evidence="6">
    <location>
        <begin position="24"/>
        <end position="167"/>
    </location>
</feature>
<dbReference type="InterPro" id="IPR036291">
    <property type="entry name" value="NAD(P)-bd_dom_sf"/>
</dbReference>
<dbReference type="Proteomes" id="UP000829069">
    <property type="component" value="Chromosome"/>
</dbReference>
<sequence>MTAETNPAGVEQSPDDGQAWPRSIAVIGAAGLIGSGVVYQLALAGVGNTIHLVDVKENVARAHAIDISEAQILAGVRAPRLSVVDPSATDSWDEVDVVIVAASAPEVPGGDRRDFLAANLRLLRLLAPTIEKLSGNDGIVLLLSNPVDVLAECLHRITDIAPDRILGYSINDSVRFQAAVAREIGVEPHRVRAQVLGEHGKGQVPCFSSVLIDGAPVTLTASQQEQIREDIDGWFQRWSALEPGRSSGWTTPLGVVRMISMMARGETFPAAAWTAGAQGLEEAFIALPVTMGSGKVKRTDWQGSPEEQAALVKAAASVREAAALNLSQELPQEPGRPGPANAVTATNEKTRKADQWRA</sequence>
<feature type="compositionally biased region" description="Basic and acidic residues" evidence="5">
    <location>
        <begin position="348"/>
        <end position="358"/>
    </location>
</feature>
<dbReference type="PANTHER" id="PTHR43128">
    <property type="entry name" value="L-2-HYDROXYCARBOXYLATE DEHYDROGENASE (NAD(P)(+))"/>
    <property type="match status" value="1"/>
</dbReference>
<dbReference type="Gene3D" id="3.90.110.10">
    <property type="entry name" value="Lactate dehydrogenase/glycoside hydrolase, family 4, C-terminal"/>
    <property type="match status" value="1"/>
</dbReference>
<dbReference type="SUPFAM" id="SSF56327">
    <property type="entry name" value="LDH C-terminal domain-like"/>
    <property type="match status" value="1"/>
</dbReference>
<evidence type="ECO:0000259" key="6">
    <source>
        <dbReference type="Pfam" id="PF00056"/>
    </source>
</evidence>
<dbReference type="InterPro" id="IPR001557">
    <property type="entry name" value="L-lactate/malate_DH"/>
</dbReference>
<evidence type="ECO:0000256" key="4">
    <source>
        <dbReference type="RuleBase" id="RU003369"/>
    </source>
</evidence>
<dbReference type="RefSeq" id="WP_241914282.1">
    <property type="nucleotide sequence ID" value="NZ_CP093326.1"/>
</dbReference>
<dbReference type="InterPro" id="IPR015955">
    <property type="entry name" value="Lactate_DH/Glyco_Ohase_4_C"/>
</dbReference>
<evidence type="ECO:0000313" key="8">
    <source>
        <dbReference type="EMBL" id="UNK46215.1"/>
    </source>
</evidence>